<proteinExistence type="predicted"/>
<reference evidence="2" key="1">
    <citation type="journal article" date="2015" name="Nature">
        <title>Complex archaea that bridge the gap between prokaryotes and eukaryotes.</title>
        <authorList>
            <person name="Spang A."/>
            <person name="Saw J.H."/>
            <person name="Jorgensen S.L."/>
            <person name="Zaremba-Niedzwiedzka K."/>
            <person name="Martijn J."/>
            <person name="Lind A.E."/>
            <person name="van Eijk R."/>
            <person name="Schleper C."/>
            <person name="Guy L."/>
            <person name="Ettema T.J."/>
        </authorList>
    </citation>
    <scope>NUCLEOTIDE SEQUENCE</scope>
</reference>
<evidence type="ECO:0000313" key="2">
    <source>
        <dbReference type="EMBL" id="KKL97229.1"/>
    </source>
</evidence>
<dbReference type="Pfam" id="PF00149">
    <property type="entry name" value="Metallophos"/>
    <property type="match status" value="1"/>
</dbReference>
<comment type="caution">
    <text evidence="2">The sequence shown here is derived from an EMBL/GenBank/DDBJ whole genome shotgun (WGS) entry which is preliminary data.</text>
</comment>
<organism evidence="2">
    <name type="scientific">marine sediment metagenome</name>
    <dbReference type="NCBI Taxonomy" id="412755"/>
    <lineage>
        <taxon>unclassified sequences</taxon>
        <taxon>metagenomes</taxon>
        <taxon>ecological metagenomes</taxon>
    </lineage>
</organism>
<dbReference type="GO" id="GO:0016787">
    <property type="term" value="F:hydrolase activity"/>
    <property type="evidence" value="ECO:0007669"/>
    <property type="project" value="InterPro"/>
</dbReference>
<protein>
    <recommendedName>
        <fullName evidence="1">Calcineurin-like phosphoesterase domain-containing protein</fullName>
    </recommendedName>
</protein>
<evidence type="ECO:0000259" key="1">
    <source>
        <dbReference type="Pfam" id="PF00149"/>
    </source>
</evidence>
<feature type="domain" description="Calcineurin-like phosphoesterase" evidence="1">
    <location>
        <begin position="132"/>
        <end position="313"/>
    </location>
</feature>
<gene>
    <name evidence="2" type="ORF">LCGC14_1836590</name>
</gene>
<sequence>MSKHHLKAEMLAALARHGGVASQAINEVDIHIRTHLQWMSSDADYRAAALRLRGGATNGASQEPQSLEDTVAREQKRLHDVELTRSLRQLQRTEAKRQEYQETIREVLTPYVPTPLIPIPGTLTDNPEHSWLLLFSDWHVGQRTPIQTTGGVYEQTSEVTRWQVERLMHAIKSIHEVQAKGYTIKNLLVVFAGDLIENDCMRASQARGIDQLVTQQAVEVFDLVGYALRQLLQLPGIEHIEVHNVGGNHDRTSHKAGLAGLGELDYVDTYSWLIGTLIERSFADEPRVTMTNWETYFGYTTYANRKIIFEHGSSVQLGSGSYGGIPWYPVINGANKLVSMLGGGDLVLLGHLHQPAVVPIGQDAWVVINGALPATTAYIQAKFKQLRVPTQWLINLHEEWGAIEFHPLYAPPPSLKTPGHVWEA</sequence>
<dbReference type="AlphaFoldDB" id="A0A0F9GEG7"/>
<dbReference type="EMBL" id="LAZR01018217">
    <property type="protein sequence ID" value="KKL97229.1"/>
    <property type="molecule type" value="Genomic_DNA"/>
</dbReference>
<accession>A0A0F9GEG7</accession>
<dbReference type="SUPFAM" id="SSF56300">
    <property type="entry name" value="Metallo-dependent phosphatases"/>
    <property type="match status" value="1"/>
</dbReference>
<dbReference type="Gene3D" id="3.60.21.10">
    <property type="match status" value="1"/>
</dbReference>
<name>A0A0F9GEG7_9ZZZZ</name>
<dbReference type="InterPro" id="IPR029052">
    <property type="entry name" value="Metallo-depent_PP-like"/>
</dbReference>
<dbReference type="InterPro" id="IPR004843">
    <property type="entry name" value="Calcineurin-like_PHP"/>
</dbReference>